<dbReference type="RefSeq" id="YP_006589966.1">
    <property type="nucleotide sequence ID" value="NC_018452.1"/>
</dbReference>
<evidence type="ECO:0000313" key="2">
    <source>
        <dbReference type="Proteomes" id="UP000007817"/>
    </source>
</evidence>
<dbReference type="GeneID" id="13455407"/>
<dbReference type="EMBL" id="JN662425">
    <property type="protein sequence ID" value="AEZ50854.1"/>
    <property type="molecule type" value="Genomic_DNA"/>
</dbReference>
<name>I6NML0_9CAUD</name>
<proteinExistence type="predicted"/>
<organism evidence="1 2">
    <name type="scientific">Burkholderia phage DC1</name>
    <dbReference type="NCBI Taxonomy" id="2881398"/>
    <lineage>
        <taxon>Viruses</taxon>
        <taxon>Duplodnaviria</taxon>
        <taxon>Heunggongvirae</taxon>
        <taxon>Uroviricota</taxon>
        <taxon>Caudoviricetes</taxon>
        <taxon>Lessievirus</taxon>
        <taxon>Lessievirus DC1</taxon>
    </lineage>
</organism>
<gene>
    <name evidence="1" type="ORF">DC1_00036</name>
</gene>
<dbReference type="KEGG" id="vg:13455407"/>
<protein>
    <submittedName>
        <fullName evidence="1">Uncharacterized protein</fullName>
    </submittedName>
</protein>
<keyword evidence="2" id="KW-1185">Reference proteome</keyword>
<dbReference type="Proteomes" id="UP000007817">
    <property type="component" value="Segment"/>
</dbReference>
<sequence length="52" mass="5324">MKLFALIGMAAVFIHLAAAFGLIDVRLCIGAVGTCNPVDAKPAAQKPAKVTV</sequence>
<evidence type="ECO:0000313" key="1">
    <source>
        <dbReference type="EMBL" id="AEZ50854.1"/>
    </source>
</evidence>
<reference evidence="1 2" key="1">
    <citation type="journal article" date="2012" name="Appl. Environ. Microbiol.">
        <title>Characterization of DC1, a broad-host-range Bcep22-like podovirus.</title>
        <authorList>
            <person name="Lynch K.H."/>
            <person name="Stothard P."/>
            <person name="Dennis J.J."/>
        </authorList>
    </citation>
    <scope>NUCLEOTIDE SEQUENCE [LARGE SCALE GENOMIC DNA]</scope>
</reference>
<accession>I6NML0</accession>